<dbReference type="AlphaFoldDB" id="A0A543EWT7"/>
<evidence type="ECO:0000256" key="1">
    <source>
        <dbReference type="SAM" id="SignalP"/>
    </source>
</evidence>
<keyword evidence="3" id="KW-1185">Reference proteome</keyword>
<keyword evidence="1" id="KW-0732">Signal</keyword>
<evidence type="ECO:0000313" key="2">
    <source>
        <dbReference type="EMBL" id="TQM26035.1"/>
    </source>
</evidence>
<sequence>MTAKMTSTLVRTVPMAAVLSAAALAVTAAPAAANGGEFATIYSLTNGACIAQIDASVNGDAYPQSAAFTVASNMWGLGPCNVPVTLNWRNTETGETGKVTQTPNGPGFWMNDGKSAIFSPGVGKFTATITVGAAHMPQPGTIQFAVAPYQG</sequence>
<dbReference type="Proteomes" id="UP000316331">
    <property type="component" value="Unassembled WGS sequence"/>
</dbReference>
<organism evidence="2 3">
    <name type="scientific">Nocardia bhagyanarayanae</name>
    <dbReference type="NCBI Taxonomy" id="1215925"/>
    <lineage>
        <taxon>Bacteria</taxon>
        <taxon>Bacillati</taxon>
        <taxon>Actinomycetota</taxon>
        <taxon>Actinomycetes</taxon>
        <taxon>Mycobacteriales</taxon>
        <taxon>Nocardiaceae</taxon>
        <taxon>Nocardia</taxon>
    </lineage>
</organism>
<evidence type="ECO:0000313" key="3">
    <source>
        <dbReference type="Proteomes" id="UP000316331"/>
    </source>
</evidence>
<feature type="chain" id="PRO_5021702085" evidence="1">
    <location>
        <begin position="32"/>
        <end position="151"/>
    </location>
</feature>
<reference evidence="2 3" key="1">
    <citation type="submission" date="2019-06" db="EMBL/GenBank/DDBJ databases">
        <title>Sequencing the genomes of 1000 actinobacteria strains.</title>
        <authorList>
            <person name="Klenk H.-P."/>
        </authorList>
    </citation>
    <scope>NUCLEOTIDE SEQUENCE [LARGE SCALE GENOMIC DNA]</scope>
    <source>
        <strain evidence="2 3">DSM 103495</strain>
    </source>
</reference>
<dbReference type="RefSeq" id="WP_246124479.1">
    <property type="nucleotide sequence ID" value="NZ_VFPG01000002.1"/>
</dbReference>
<dbReference type="EMBL" id="VFPG01000002">
    <property type="protein sequence ID" value="TQM26035.1"/>
    <property type="molecule type" value="Genomic_DNA"/>
</dbReference>
<proteinExistence type="predicted"/>
<name>A0A543EWT7_9NOCA</name>
<protein>
    <submittedName>
        <fullName evidence="2">Uncharacterized protein</fullName>
    </submittedName>
</protein>
<feature type="signal peptide" evidence="1">
    <location>
        <begin position="1"/>
        <end position="31"/>
    </location>
</feature>
<comment type="caution">
    <text evidence="2">The sequence shown here is derived from an EMBL/GenBank/DDBJ whole genome shotgun (WGS) entry which is preliminary data.</text>
</comment>
<accession>A0A543EWT7</accession>
<gene>
    <name evidence="2" type="ORF">FB390_6209</name>
</gene>